<sequence length="281" mass="30466">MTRRGHGRKLSFYQFEATTMFAARSDQRFSYCLYVPDDYDEDGTDVYPVAVLVHGTGRDAQGYRDAFAGFAREQRCLVLAPLFPAGIGAPGELHNYKYLRYGDIRFDLLLLDILEEVAETYRADVRRFLLGGFSGGGHFTHRFLYAHPHRLLGASVGAPGVVTLPDEDLPWPAGLGGMAAELGAECDLDAVRGVPVQLVIGAEDKETWEIGLDPGDPAYNPGVNARGVDRLTKMEALKAALLGLGAEVRHDIVPGAAHEAAKVHGAVRAFFGDVLAGRRPG</sequence>
<keyword evidence="2" id="KW-0378">Hydrolase</keyword>
<dbReference type="EMBL" id="JACHDB010000002">
    <property type="protein sequence ID" value="MBB5435605.1"/>
    <property type="molecule type" value="Genomic_DNA"/>
</dbReference>
<protein>
    <submittedName>
        <fullName evidence="3">Putative esterase</fullName>
    </submittedName>
</protein>
<dbReference type="PANTHER" id="PTHR43037">
    <property type="entry name" value="UNNAMED PRODUCT-RELATED"/>
    <property type="match status" value="1"/>
</dbReference>
<gene>
    <name evidence="3" type="ORF">HDA36_005753</name>
</gene>
<dbReference type="AlphaFoldDB" id="A0A7W8QS50"/>
<name>A0A7W8QS50_9ACTN</name>
<dbReference type="Proteomes" id="UP000572635">
    <property type="component" value="Unassembled WGS sequence"/>
</dbReference>
<accession>A0A7W8QS50</accession>
<evidence type="ECO:0000313" key="3">
    <source>
        <dbReference type="EMBL" id="MBB5435605.1"/>
    </source>
</evidence>
<organism evidence="3 4">
    <name type="scientific">Nocardiopsis composta</name>
    <dbReference type="NCBI Taxonomy" id="157465"/>
    <lineage>
        <taxon>Bacteria</taxon>
        <taxon>Bacillati</taxon>
        <taxon>Actinomycetota</taxon>
        <taxon>Actinomycetes</taxon>
        <taxon>Streptosporangiales</taxon>
        <taxon>Nocardiopsidaceae</taxon>
        <taxon>Nocardiopsis</taxon>
    </lineage>
</organism>
<evidence type="ECO:0000256" key="1">
    <source>
        <dbReference type="ARBA" id="ARBA00022729"/>
    </source>
</evidence>
<dbReference type="Gene3D" id="3.40.50.1820">
    <property type="entry name" value="alpha/beta hydrolase"/>
    <property type="match status" value="1"/>
</dbReference>
<dbReference type="GO" id="GO:0016787">
    <property type="term" value="F:hydrolase activity"/>
    <property type="evidence" value="ECO:0007669"/>
    <property type="project" value="UniProtKB-KW"/>
</dbReference>
<proteinExistence type="predicted"/>
<evidence type="ECO:0000256" key="2">
    <source>
        <dbReference type="ARBA" id="ARBA00022801"/>
    </source>
</evidence>
<comment type="caution">
    <text evidence="3">The sequence shown here is derived from an EMBL/GenBank/DDBJ whole genome shotgun (WGS) entry which is preliminary data.</text>
</comment>
<keyword evidence="1" id="KW-0732">Signal</keyword>
<reference evidence="3 4" key="1">
    <citation type="submission" date="2020-08" db="EMBL/GenBank/DDBJ databases">
        <title>Sequencing the genomes of 1000 actinobacteria strains.</title>
        <authorList>
            <person name="Klenk H.-P."/>
        </authorList>
    </citation>
    <scope>NUCLEOTIDE SEQUENCE [LARGE SCALE GENOMIC DNA]</scope>
    <source>
        <strain evidence="3 4">DSM 44551</strain>
    </source>
</reference>
<dbReference type="SUPFAM" id="SSF53474">
    <property type="entry name" value="alpha/beta-Hydrolases"/>
    <property type="match status" value="1"/>
</dbReference>
<dbReference type="RefSeq" id="WP_184398524.1">
    <property type="nucleotide sequence ID" value="NZ_BAAAJD010000151.1"/>
</dbReference>
<evidence type="ECO:0000313" key="4">
    <source>
        <dbReference type="Proteomes" id="UP000572635"/>
    </source>
</evidence>
<dbReference type="InterPro" id="IPR029058">
    <property type="entry name" value="AB_hydrolase_fold"/>
</dbReference>
<dbReference type="InterPro" id="IPR050955">
    <property type="entry name" value="Plant_Biomass_Hydrol_Est"/>
</dbReference>
<keyword evidence="4" id="KW-1185">Reference proteome</keyword>
<dbReference type="PANTHER" id="PTHR43037:SF5">
    <property type="entry name" value="FERULOYL ESTERASE"/>
    <property type="match status" value="1"/>
</dbReference>